<dbReference type="Proteomes" id="UP001229952">
    <property type="component" value="Chromosome"/>
</dbReference>
<evidence type="ECO:0000256" key="1">
    <source>
        <dbReference type="SAM" id="MobiDB-lite"/>
    </source>
</evidence>
<accession>A0ABY9IH43</accession>
<organism evidence="2 3">
    <name type="scientific">Streptomyces laculatispora</name>
    <dbReference type="NCBI Taxonomy" id="887464"/>
    <lineage>
        <taxon>Bacteria</taxon>
        <taxon>Bacillati</taxon>
        <taxon>Actinomycetota</taxon>
        <taxon>Actinomycetes</taxon>
        <taxon>Kitasatosporales</taxon>
        <taxon>Streptomycetaceae</taxon>
        <taxon>Streptomyces</taxon>
    </lineage>
</organism>
<evidence type="ECO:0000313" key="2">
    <source>
        <dbReference type="EMBL" id="WLQ44866.1"/>
    </source>
</evidence>
<protein>
    <submittedName>
        <fullName evidence="2">Uncharacterized protein</fullName>
    </submittedName>
</protein>
<reference evidence="2 3" key="1">
    <citation type="submission" date="2023-03" db="EMBL/GenBank/DDBJ databases">
        <title>Isolation and description of six Streptomyces strains from soil environments, able to metabolize different microbial glucans.</title>
        <authorList>
            <person name="Widen T."/>
            <person name="Larsbrink J."/>
        </authorList>
    </citation>
    <scope>NUCLEOTIDE SEQUENCE [LARGE SCALE GENOMIC DNA]</scope>
    <source>
        <strain evidence="2 3">Mut2</strain>
    </source>
</reference>
<keyword evidence="3" id="KW-1185">Reference proteome</keyword>
<dbReference type="RefSeq" id="WP_306092100.1">
    <property type="nucleotide sequence ID" value="NZ_CP120992.1"/>
</dbReference>
<gene>
    <name evidence="2" type="ORF">P8A22_36230</name>
</gene>
<evidence type="ECO:0000313" key="3">
    <source>
        <dbReference type="Proteomes" id="UP001229952"/>
    </source>
</evidence>
<sequence length="148" mass="16185">MTYDTERAPLIPTESPEAAEQPPVAPDRVSEQPLAAPDRATEQPLAAPDRGAGAVPAADRPLFPEGDQEKLILRLQHAVTEFVESPLRAVGEAESAFDAAVDGLASALKERRREMGTQQQGEESGTRTEELRITLQQYRDLTERLLNV</sequence>
<dbReference type="EMBL" id="CP120992">
    <property type="protein sequence ID" value="WLQ44866.1"/>
    <property type="molecule type" value="Genomic_DNA"/>
</dbReference>
<feature type="region of interest" description="Disordered" evidence="1">
    <location>
        <begin position="1"/>
        <end position="63"/>
    </location>
</feature>
<name>A0ABY9IH43_9ACTN</name>
<proteinExistence type="predicted"/>